<dbReference type="PROSITE" id="PS51074">
    <property type="entry name" value="DPH_MB"/>
    <property type="match status" value="1"/>
</dbReference>
<sequence>MLVFHDEIEIDDLEYNEDTDTDYFRCPCGDEFAITEVNGRRCYQYKSSILGWAAILECARIVSVRLAKRKL</sequence>
<protein>
    <recommendedName>
        <fullName evidence="3">DPH-type MB domain-containing protein</fullName>
    </recommendedName>
</protein>
<keyword evidence="2" id="KW-0408">Iron</keyword>
<dbReference type="Ensembl" id="ENSMMOT00000022619.1">
    <property type="protein sequence ID" value="ENSMMOP00000022250.1"/>
    <property type="gene ID" value="ENSMMOG00000016910.1"/>
</dbReference>
<dbReference type="InterPro" id="IPR007872">
    <property type="entry name" value="DPH_MB_dom"/>
</dbReference>
<dbReference type="GO" id="GO:0046872">
    <property type="term" value="F:metal ion binding"/>
    <property type="evidence" value="ECO:0007669"/>
    <property type="project" value="UniProtKB-KW"/>
</dbReference>
<reference evidence="4" key="1">
    <citation type="submission" date="2025-08" db="UniProtKB">
        <authorList>
            <consortium name="Ensembl"/>
        </authorList>
    </citation>
    <scope>IDENTIFICATION</scope>
</reference>
<evidence type="ECO:0000259" key="3">
    <source>
        <dbReference type="PROSITE" id="PS51074"/>
    </source>
</evidence>
<organism evidence="4 5">
    <name type="scientific">Mola mola</name>
    <name type="common">Ocean sunfish</name>
    <name type="synonym">Tetraodon mola</name>
    <dbReference type="NCBI Taxonomy" id="94237"/>
    <lineage>
        <taxon>Eukaryota</taxon>
        <taxon>Metazoa</taxon>
        <taxon>Chordata</taxon>
        <taxon>Craniata</taxon>
        <taxon>Vertebrata</taxon>
        <taxon>Euteleostomi</taxon>
        <taxon>Actinopterygii</taxon>
        <taxon>Neopterygii</taxon>
        <taxon>Teleostei</taxon>
        <taxon>Neoteleostei</taxon>
        <taxon>Acanthomorphata</taxon>
        <taxon>Eupercaria</taxon>
        <taxon>Tetraodontiformes</taxon>
        <taxon>Molidae</taxon>
        <taxon>Mola</taxon>
    </lineage>
</organism>
<feature type="domain" description="DPH-type MB" evidence="3">
    <location>
        <begin position="4"/>
        <end position="36"/>
    </location>
</feature>
<reference evidence="4" key="2">
    <citation type="submission" date="2025-09" db="UniProtKB">
        <authorList>
            <consortium name="Ensembl"/>
        </authorList>
    </citation>
    <scope>IDENTIFICATION</scope>
</reference>
<proteinExistence type="predicted"/>
<dbReference type="InterPro" id="IPR036671">
    <property type="entry name" value="DPH_MB_sf"/>
</dbReference>
<keyword evidence="5" id="KW-1185">Reference proteome</keyword>
<accession>A0A3Q3X2P0</accession>
<dbReference type="Gene3D" id="3.10.660.10">
    <property type="entry name" value="DPH Zinc finger"/>
    <property type="match status" value="1"/>
</dbReference>
<dbReference type="AlphaFoldDB" id="A0A3Q3X2P0"/>
<keyword evidence="1" id="KW-0479">Metal-binding</keyword>
<evidence type="ECO:0000313" key="5">
    <source>
        <dbReference type="Proteomes" id="UP000261620"/>
    </source>
</evidence>
<evidence type="ECO:0000313" key="4">
    <source>
        <dbReference type="Ensembl" id="ENSMMOP00000022250.1"/>
    </source>
</evidence>
<dbReference type="STRING" id="94237.ENSMMOP00000022250"/>
<dbReference type="Pfam" id="PF05207">
    <property type="entry name" value="Zn_ribbon_CSL"/>
    <property type="match status" value="1"/>
</dbReference>
<name>A0A3Q3X2P0_MOLML</name>
<evidence type="ECO:0000256" key="1">
    <source>
        <dbReference type="ARBA" id="ARBA00022723"/>
    </source>
</evidence>
<evidence type="ECO:0000256" key="2">
    <source>
        <dbReference type="ARBA" id="ARBA00023004"/>
    </source>
</evidence>
<dbReference type="Proteomes" id="UP000261620">
    <property type="component" value="Unplaced"/>
</dbReference>
<dbReference type="SUPFAM" id="SSF144217">
    <property type="entry name" value="CSL zinc finger"/>
    <property type="match status" value="1"/>
</dbReference>